<dbReference type="PANTHER" id="PTHR43861">
    <property type="entry name" value="TRANS-ACONITATE 2-METHYLTRANSFERASE-RELATED"/>
    <property type="match status" value="1"/>
</dbReference>
<dbReference type="STRING" id="1238424.J07HQW1_01483"/>
<dbReference type="CDD" id="cd02440">
    <property type="entry name" value="AdoMet_MTases"/>
    <property type="match status" value="1"/>
</dbReference>
<evidence type="ECO:0000313" key="4">
    <source>
        <dbReference type="Proteomes" id="UP000030649"/>
    </source>
</evidence>
<dbReference type="Gene3D" id="2.20.130.10">
    <property type="entry name" value="CAC2371-like domains"/>
    <property type="match status" value="1"/>
</dbReference>
<accession>U1MNM4</accession>
<gene>
    <name evidence="3" type="ORF">J07HQW1_01483</name>
</gene>
<organism evidence="3 4">
    <name type="scientific">Haloquadratum walsbyi J07HQW1</name>
    <dbReference type="NCBI Taxonomy" id="1238424"/>
    <lineage>
        <taxon>Archaea</taxon>
        <taxon>Methanobacteriati</taxon>
        <taxon>Methanobacteriota</taxon>
        <taxon>Stenosarchaea group</taxon>
        <taxon>Halobacteria</taxon>
        <taxon>Halobacteriales</taxon>
        <taxon>Haloferacaceae</taxon>
        <taxon>Haloquadratum</taxon>
    </lineage>
</organism>
<dbReference type="GO" id="GO:0008168">
    <property type="term" value="F:methyltransferase activity"/>
    <property type="evidence" value="ECO:0007669"/>
    <property type="project" value="UniProtKB-KW"/>
</dbReference>
<feature type="domain" description="Methyltransferase" evidence="2">
    <location>
        <begin position="43"/>
        <end position="132"/>
    </location>
</feature>
<evidence type="ECO:0000256" key="1">
    <source>
        <dbReference type="ARBA" id="ARBA00022679"/>
    </source>
</evidence>
<dbReference type="GO" id="GO:0032259">
    <property type="term" value="P:methylation"/>
    <property type="evidence" value="ECO:0007669"/>
    <property type="project" value="UniProtKB-KW"/>
</dbReference>
<reference evidence="3 4" key="1">
    <citation type="journal article" date="2013" name="PLoS ONE">
        <title>Assembly-driven community genomics of a hypersaline microbial ecosystem.</title>
        <authorList>
            <person name="Podell S."/>
            <person name="Ugalde J.A."/>
            <person name="Narasingarao P."/>
            <person name="Banfield J.F."/>
            <person name="Heidelberg K.B."/>
            <person name="Allen E.E."/>
        </authorList>
    </citation>
    <scope>NUCLEOTIDE SEQUENCE [LARGE SCALE GENOMIC DNA]</scope>
    <source>
        <strain evidence="4">J07HQW1</strain>
    </source>
</reference>
<evidence type="ECO:0000259" key="2">
    <source>
        <dbReference type="Pfam" id="PF13649"/>
    </source>
</evidence>
<dbReference type="AlphaFoldDB" id="U1MNM4"/>
<dbReference type="InterPro" id="IPR029063">
    <property type="entry name" value="SAM-dependent_MTases_sf"/>
</dbReference>
<dbReference type="InterPro" id="IPR041698">
    <property type="entry name" value="Methyltransf_25"/>
</dbReference>
<evidence type="ECO:0000313" key="3">
    <source>
        <dbReference type="EMBL" id="ERG91449.1"/>
    </source>
</evidence>
<keyword evidence="1 3" id="KW-0808">Transferase</keyword>
<protein>
    <submittedName>
        <fullName evidence="3">Methyltransferase domain protein</fullName>
    </submittedName>
</protein>
<sequence length="232" mass="25940">MPERLYTDHPELYDVIHSDWDYDRDVSFITNAFARHGIDCHHILEIGCGTGEHTRRLVAEGFDITGVDKYTGMLSVAREKCDANFRQSALPDLDMNNKYVAIVAIRGVVNHLSPEQLKPALQTLERHLADRGILIFDNSPLPPDGNAPGIDIGTTEQGDYARIAHHASRDDGCLDWNTITFAPSKEIIVNTRTMSPFADNEIYTILSNMDVTVERNNGYGSDSYRTVFVAVT</sequence>
<keyword evidence="3" id="KW-0489">Methyltransferase</keyword>
<dbReference type="HOGENOM" id="CLU_069129_2_0_2"/>
<dbReference type="SUPFAM" id="SSF53335">
    <property type="entry name" value="S-adenosyl-L-methionine-dependent methyltransferases"/>
    <property type="match status" value="1"/>
</dbReference>
<dbReference type="Pfam" id="PF13649">
    <property type="entry name" value="Methyltransf_25"/>
    <property type="match status" value="1"/>
</dbReference>
<name>U1MNM4_9EURY</name>
<dbReference type="Gene3D" id="3.40.50.150">
    <property type="entry name" value="Vaccinia Virus protein VP39"/>
    <property type="match status" value="1"/>
</dbReference>
<dbReference type="EMBL" id="KE356560">
    <property type="protein sequence ID" value="ERG91449.1"/>
    <property type="molecule type" value="Genomic_DNA"/>
</dbReference>
<proteinExistence type="predicted"/>
<dbReference type="Proteomes" id="UP000030649">
    <property type="component" value="Unassembled WGS sequence"/>
</dbReference>